<feature type="compositionally biased region" description="Acidic residues" evidence="17">
    <location>
        <begin position="1331"/>
        <end position="1341"/>
    </location>
</feature>
<feature type="region of interest" description="Disordered" evidence="17">
    <location>
        <begin position="1317"/>
        <end position="1348"/>
    </location>
</feature>
<evidence type="ECO:0000256" key="11">
    <source>
        <dbReference type="ARBA" id="ARBA00022840"/>
    </source>
</evidence>
<gene>
    <name evidence="22" type="ORF">PECAL_1P26680</name>
</gene>
<feature type="region of interest" description="Disordered" evidence="17">
    <location>
        <begin position="638"/>
        <end position="660"/>
    </location>
</feature>
<dbReference type="GO" id="GO:0003677">
    <property type="term" value="F:DNA binding"/>
    <property type="evidence" value="ECO:0007669"/>
    <property type="project" value="UniProtKB-KW"/>
</dbReference>
<dbReference type="SMART" id="SM00490">
    <property type="entry name" value="HELICc"/>
    <property type="match status" value="1"/>
</dbReference>
<dbReference type="GO" id="GO:0005524">
    <property type="term" value="F:ATP binding"/>
    <property type="evidence" value="ECO:0007669"/>
    <property type="project" value="UniProtKB-KW"/>
</dbReference>
<dbReference type="InterPro" id="IPR027417">
    <property type="entry name" value="P-loop_NTPase"/>
</dbReference>
<dbReference type="EMBL" id="CAKKNE010000001">
    <property type="protein sequence ID" value="CAH0366191.1"/>
    <property type="molecule type" value="Genomic_DNA"/>
</dbReference>
<dbReference type="Gene3D" id="3.30.890.10">
    <property type="entry name" value="Methyl-cpg-binding Protein 2, Chain A"/>
    <property type="match status" value="1"/>
</dbReference>
<dbReference type="InterPro" id="IPR013083">
    <property type="entry name" value="Znf_RING/FYVE/PHD"/>
</dbReference>
<evidence type="ECO:0000256" key="3">
    <source>
        <dbReference type="ARBA" id="ARBA00007025"/>
    </source>
</evidence>
<evidence type="ECO:0000256" key="9">
    <source>
        <dbReference type="ARBA" id="ARBA00022806"/>
    </source>
</evidence>
<keyword evidence="12" id="KW-0779">Telomere</keyword>
<keyword evidence="10" id="KW-0862">Zinc</keyword>
<evidence type="ECO:0000256" key="8">
    <source>
        <dbReference type="ARBA" id="ARBA00022801"/>
    </source>
</evidence>
<keyword evidence="4" id="KW-0158">Chromosome</keyword>
<dbReference type="InterPro" id="IPR025766">
    <property type="entry name" value="ADD"/>
</dbReference>
<evidence type="ECO:0000259" key="20">
    <source>
        <dbReference type="PROSITE" id="PS51194"/>
    </source>
</evidence>
<evidence type="ECO:0000256" key="13">
    <source>
        <dbReference type="ARBA" id="ARBA00023125"/>
    </source>
</evidence>
<evidence type="ECO:0000256" key="15">
    <source>
        <dbReference type="ARBA" id="ARBA00031106"/>
    </source>
</evidence>
<evidence type="ECO:0000256" key="14">
    <source>
        <dbReference type="ARBA" id="ARBA00023242"/>
    </source>
</evidence>
<dbReference type="PANTHER" id="PTHR45797">
    <property type="entry name" value="RAD54-LIKE"/>
    <property type="match status" value="1"/>
</dbReference>
<keyword evidence="9" id="KW-0347">Helicase</keyword>
<dbReference type="Gene3D" id="3.30.40.10">
    <property type="entry name" value="Zinc/RING finger domain, C3HC4 (zinc finger)"/>
    <property type="match status" value="1"/>
</dbReference>
<dbReference type="OrthoDB" id="2020972at2759"/>
<dbReference type="CDD" id="cd18793">
    <property type="entry name" value="SF2_C_SNF"/>
    <property type="match status" value="1"/>
</dbReference>
<dbReference type="InterPro" id="IPR001650">
    <property type="entry name" value="Helicase_C-like"/>
</dbReference>
<dbReference type="Proteomes" id="UP000789595">
    <property type="component" value="Unassembled WGS sequence"/>
</dbReference>
<evidence type="ECO:0000256" key="1">
    <source>
        <dbReference type="ARBA" id="ARBA00004123"/>
    </source>
</evidence>
<evidence type="ECO:0000256" key="4">
    <source>
        <dbReference type="ARBA" id="ARBA00022454"/>
    </source>
</evidence>
<comment type="subcellular location">
    <subcellularLocation>
        <location evidence="2">Chromosome</location>
        <location evidence="2">Telomere</location>
    </subcellularLocation>
    <subcellularLocation>
        <location evidence="1">Nucleus</location>
    </subcellularLocation>
</comment>
<feature type="region of interest" description="Disordered" evidence="17">
    <location>
        <begin position="1379"/>
        <end position="1410"/>
    </location>
</feature>
<dbReference type="PANTHER" id="PTHR45797:SF1">
    <property type="entry name" value="HELICASE ARIP4"/>
    <property type="match status" value="1"/>
</dbReference>
<dbReference type="PROSITE" id="PS51533">
    <property type="entry name" value="ADD"/>
    <property type="match status" value="1"/>
</dbReference>
<evidence type="ECO:0000256" key="10">
    <source>
        <dbReference type="ARBA" id="ARBA00022833"/>
    </source>
</evidence>
<dbReference type="SUPFAM" id="SSF52540">
    <property type="entry name" value="P-loop containing nucleoside triphosphate hydrolases"/>
    <property type="match status" value="2"/>
</dbReference>
<dbReference type="GO" id="GO:0016887">
    <property type="term" value="F:ATP hydrolysis activity"/>
    <property type="evidence" value="ECO:0007669"/>
    <property type="project" value="InterPro"/>
</dbReference>
<feature type="domain" description="WW" evidence="18">
    <location>
        <begin position="1441"/>
        <end position="1478"/>
    </location>
</feature>
<feature type="domain" description="PHD-type" evidence="21">
    <location>
        <begin position="55"/>
        <end position="191"/>
    </location>
</feature>
<feature type="domain" description="Helicase ATP-binding" evidence="19">
    <location>
        <begin position="783"/>
        <end position="981"/>
    </location>
</feature>
<dbReference type="Gene3D" id="3.40.50.10810">
    <property type="entry name" value="Tandem AAA-ATPase domain"/>
    <property type="match status" value="1"/>
</dbReference>
<comment type="similarity">
    <text evidence="3">Belongs to the SNF2/RAD54 helicase family.</text>
</comment>
<dbReference type="GO" id="GO:0004386">
    <property type="term" value="F:helicase activity"/>
    <property type="evidence" value="ECO:0007669"/>
    <property type="project" value="UniProtKB-KW"/>
</dbReference>
<evidence type="ECO:0000259" key="18">
    <source>
        <dbReference type="PROSITE" id="PS50020"/>
    </source>
</evidence>
<evidence type="ECO:0000259" key="21">
    <source>
        <dbReference type="PROSITE" id="PS51533"/>
    </source>
</evidence>
<keyword evidence="11" id="KW-0067">ATP-binding</keyword>
<evidence type="ECO:0000256" key="5">
    <source>
        <dbReference type="ARBA" id="ARBA00022723"/>
    </source>
</evidence>
<evidence type="ECO:0000313" key="23">
    <source>
        <dbReference type="Proteomes" id="UP000789595"/>
    </source>
</evidence>
<keyword evidence="13" id="KW-0238">DNA-binding</keyword>
<evidence type="ECO:0000256" key="12">
    <source>
        <dbReference type="ARBA" id="ARBA00022895"/>
    </source>
</evidence>
<evidence type="ECO:0000256" key="17">
    <source>
        <dbReference type="SAM" id="MobiDB-lite"/>
    </source>
</evidence>
<feature type="region of interest" description="Disordered" evidence="17">
    <location>
        <begin position="690"/>
        <end position="717"/>
    </location>
</feature>
<feature type="coiled-coil region" evidence="16">
    <location>
        <begin position="189"/>
        <end position="223"/>
    </location>
</feature>
<organism evidence="22 23">
    <name type="scientific">Pelagomonas calceolata</name>
    <dbReference type="NCBI Taxonomy" id="35677"/>
    <lineage>
        <taxon>Eukaryota</taxon>
        <taxon>Sar</taxon>
        <taxon>Stramenopiles</taxon>
        <taxon>Ochrophyta</taxon>
        <taxon>Pelagophyceae</taxon>
        <taxon>Pelagomonadales</taxon>
        <taxon>Pelagomonadaceae</taxon>
        <taxon>Pelagomonas</taxon>
    </lineage>
</organism>
<accession>A0A8J2WY10</accession>
<dbReference type="InterPro" id="IPR000330">
    <property type="entry name" value="SNF2_N"/>
</dbReference>
<evidence type="ECO:0000256" key="7">
    <source>
        <dbReference type="ARBA" id="ARBA00022771"/>
    </source>
</evidence>
<dbReference type="Pfam" id="PF00271">
    <property type="entry name" value="Helicase_C"/>
    <property type="match status" value="1"/>
</dbReference>
<keyword evidence="7" id="KW-0863">Zinc-finger</keyword>
<evidence type="ECO:0000313" key="22">
    <source>
        <dbReference type="EMBL" id="CAH0366191.1"/>
    </source>
</evidence>
<feature type="compositionally biased region" description="Basic residues" evidence="17">
    <location>
        <begin position="476"/>
        <end position="489"/>
    </location>
</feature>
<dbReference type="SUPFAM" id="SSF54171">
    <property type="entry name" value="DNA-binding domain"/>
    <property type="match status" value="1"/>
</dbReference>
<dbReference type="PROSITE" id="PS51194">
    <property type="entry name" value="HELICASE_CTER"/>
    <property type="match status" value="1"/>
</dbReference>
<feature type="region of interest" description="Disordered" evidence="17">
    <location>
        <begin position="449"/>
        <end position="493"/>
    </location>
</feature>
<dbReference type="InterPro" id="IPR044574">
    <property type="entry name" value="ARIP4-like"/>
</dbReference>
<comment type="caution">
    <text evidence="22">The sequence shown here is derived from an EMBL/GenBank/DDBJ whole genome shotgun (WGS) entry which is preliminary data.</text>
</comment>
<evidence type="ECO:0000256" key="16">
    <source>
        <dbReference type="SAM" id="Coils"/>
    </source>
</evidence>
<dbReference type="InterPro" id="IPR049730">
    <property type="entry name" value="SNF2/RAD54-like_C"/>
</dbReference>
<keyword evidence="5" id="KW-0479">Metal-binding</keyword>
<feature type="compositionally biased region" description="Basic and acidic residues" evidence="17">
    <location>
        <begin position="451"/>
        <end position="468"/>
    </location>
</feature>
<feature type="region of interest" description="Disordered" evidence="17">
    <location>
        <begin position="1421"/>
        <end position="1440"/>
    </location>
</feature>
<name>A0A8J2WY10_9STRA</name>
<keyword evidence="6" id="KW-0547">Nucleotide-binding</keyword>
<keyword evidence="14" id="KW-0539">Nucleus</keyword>
<dbReference type="InterPro" id="IPR016177">
    <property type="entry name" value="DNA-bd_dom_sf"/>
</dbReference>
<dbReference type="InterPro" id="IPR038718">
    <property type="entry name" value="SNF2-like_sf"/>
</dbReference>
<protein>
    <recommendedName>
        <fullName evidence="15">ATP-dependent helicase ATRX</fullName>
    </recommendedName>
</protein>
<feature type="compositionally biased region" description="Acidic residues" evidence="17">
    <location>
        <begin position="414"/>
        <end position="427"/>
    </location>
</feature>
<dbReference type="Pfam" id="PF00176">
    <property type="entry name" value="SNF2-rel_dom"/>
    <property type="match status" value="1"/>
</dbReference>
<dbReference type="InterPro" id="IPR014001">
    <property type="entry name" value="Helicase_ATP-bd"/>
</dbReference>
<dbReference type="PROSITE" id="PS50020">
    <property type="entry name" value="WW_DOMAIN_2"/>
    <property type="match status" value="1"/>
</dbReference>
<dbReference type="SMART" id="SM00487">
    <property type="entry name" value="DEXDc"/>
    <property type="match status" value="1"/>
</dbReference>
<sequence>MEVEAPPSETGLAAVDREPCQGRAGSPSRKDAMDVSNCAPAPATVTEAAPVAAAAMDVDADQKDVLCTVCALTLPPCLPCLPHPRLEGKIDVACCGVCADELEQADEDDEDDDACAWCDDGGELLVCDGCERAFCRNCLQRHCGASYVEQALSADEWDGPCCRPPPAVESLVAAAAPRLADESDEEEDSIKAEARLLAIESELAAAQEALEEETVERQKAEIRGELATTHTDDLDELVDAELAEWTRLCEKRLANCEREHAHAQDRAERAGVDLGAFYAALAAADSSVNCDTDAWRRAPKLALRRNGRVREAATGEQMDDASDDDVASYESIEDAIARKEVNEANKALAEARPVKKKRGADGSVKLQCIGADGSKAAYGGAAGFEDMRRKQLGEAVFERVYASTKPQKSREDVSDIDGEDEVEDLYEGTDNPDYTGSRVTSQMVAAALEAEDAKQARRPVSRREKSDRDEDEAGKGKRRPRARKPRKKVQRESIPRDGAACLVLVPARGGEPRRMQAVAPDASLILGRDYSDSKPPDNFFAACSNEKCTKISRSLVRIETKDNKITVANLAKKDTQRVLLDGVVVKFDAPVPVTGTAPLHLGSALVCKEGGDVRAYVVTPTDDKFLLPVDDGFDFADDDHDKKRGREPSGAADDPICLEGDEGAAEDDLFARKKKKKKVAITIDDDDVEAATSKAREAERRKRERLARDDGEGWLATAPKQAADAELREVDLACEDLDVPTIQLTDDVAFPRYLGHALKQHQVEACKFIYAQTIESLRALETGSQDDAPLGCVLAHSMGLGKSLTCIAYLSALMRNSRARAHISKALIVCPTNVVYNWRSEVEKWCKRDEPLRKKIFMIDSKAGPEGRLRNLEAWLRTGGLAIVGYDTMAAMCKDIKPKKDEDPRQFEYRQEDLQRARRCLQDPGPDVLVLDEAHGLKNSRSHKHQVISAVRTKRRVALTGTPLQNNLMEYHVMVSLVRGPVLGSSAEFKKRFQDPIDNGLMVDSEPRDVKRMKRRLFVLNKEIKDFVLRRDETLLARECPGKTEYLVVAKLQPLQRRLYEGYFRVAKPKAVEAHMALLRLGNHPSTHLCNDNKVGHALLNRRPSPVPVSEGWDWAHETDQLLDGSDAGAASLSSKVVLFLEILTESLERGDKVVVFTQSLATLSYLTHVLQTDTWGNYLPQKDDKRGAWQNETEFFSIQGGDSAQERQRLVEKFESCKDRARLFLLSTKAGNVGINLVSANRVVLFDTSWNPAQDRQALFRCFRFGQDKHVYIYRLVAEGFEKRVHARAAQKNFLALRVVDDKAFERMYNGDELGNAMRLEEGPMRVDSASDDDEEEDQVEAPPEPPEDAVLAAVLERRSSMVASAIATDTLLVENDAERLEKGEEADAIDEYERERDGRPTRAEEERRAEIRRQYEAEAAQREAAAREARERAEREKRAPLPAGWRRYGNTRPNAAVKPYYYHNAELRTAGAPPSIHTIWAHPGLTPPEPWVPPAPAPAAHTLAANAPFDAAAPLVAALATLPAPAPAVAAPTVPTWPAPAPAPFAMPTALNVAAPGGRRQAAPFAAPAAAAAALDASIAMLARPDATPPRGASIDLTAEESPGLECVPRKVARASTGSRVTDRKALEERMAADGWTKEEKQREGSATVDKYWIDPNGGKKCRSIIEVARRAYPEYVSESAAATRTAKKSLEDLIGERLIAPGPIVFSWPMTGEVRVRAEGILNASGKIWYEGNEYVPTGFARRAFQACNVDPSATGTTFINGYDYLTMKGSGVRIKDLR</sequence>
<keyword evidence="8" id="KW-0378">Hydrolase</keyword>
<proteinExistence type="inferred from homology"/>
<dbReference type="Gene3D" id="3.40.50.300">
    <property type="entry name" value="P-loop containing nucleotide triphosphate hydrolases"/>
    <property type="match status" value="1"/>
</dbReference>
<evidence type="ECO:0000259" key="19">
    <source>
        <dbReference type="PROSITE" id="PS51192"/>
    </source>
</evidence>
<feature type="compositionally biased region" description="Basic and acidic residues" evidence="17">
    <location>
        <begin position="694"/>
        <end position="711"/>
    </location>
</feature>
<dbReference type="PROSITE" id="PS51192">
    <property type="entry name" value="HELICASE_ATP_BIND_1"/>
    <property type="match status" value="1"/>
</dbReference>
<dbReference type="InterPro" id="IPR001202">
    <property type="entry name" value="WW_dom"/>
</dbReference>
<evidence type="ECO:0000256" key="6">
    <source>
        <dbReference type="ARBA" id="ARBA00022741"/>
    </source>
</evidence>
<dbReference type="GO" id="GO:0008270">
    <property type="term" value="F:zinc ion binding"/>
    <property type="evidence" value="ECO:0007669"/>
    <property type="project" value="UniProtKB-KW"/>
</dbReference>
<keyword evidence="23" id="KW-1185">Reference proteome</keyword>
<feature type="region of interest" description="Disordered" evidence="17">
    <location>
        <begin position="402"/>
        <end position="437"/>
    </location>
</feature>
<dbReference type="GO" id="GO:0000781">
    <property type="term" value="C:chromosome, telomeric region"/>
    <property type="evidence" value="ECO:0007669"/>
    <property type="project" value="UniProtKB-SubCell"/>
</dbReference>
<feature type="domain" description="Helicase C-terminal" evidence="20">
    <location>
        <begin position="1140"/>
        <end position="1332"/>
    </location>
</feature>
<reference evidence="22" key="1">
    <citation type="submission" date="2021-11" db="EMBL/GenBank/DDBJ databases">
        <authorList>
            <consortium name="Genoscope - CEA"/>
            <person name="William W."/>
        </authorList>
    </citation>
    <scope>NUCLEOTIDE SEQUENCE</scope>
</reference>
<evidence type="ECO:0000256" key="2">
    <source>
        <dbReference type="ARBA" id="ARBA00004574"/>
    </source>
</evidence>
<dbReference type="GO" id="GO:0005634">
    <property type="term" value="C:nucleus"/>
    <property type="evidence" value="ECO:0007669"/>
    <property type="project" value="UniProtKB-SubCell"/>
</dbReference>
<keyword evidence="16" id="KW-0175">Coiled coil</keyword>
<feature type="region of interest" description="Disordered" evidence="17">
    <location>
        <begin position="1"/>
        <end position="35"/>
    </location>
</feature>